<feature type="region of interest" description="Disordered" evidence="1">
    <location>
        <begin position="1"/>
        <end position="25"/>
    </location>
</feature>
<keyword evidence="3" id="KW-1185">Reference proteome</keyword>
<organism evidence="2 3">
    <name type="scientific">Methylobacterium radiotolerans</name>
    <dbReference type="NCBI Taxonomy" id="31998"/>
    <lineage>
        <taxon>Bacteria</taxon>
        <taxon>Pseudomonadati</taxon>
        <taxon>Pseudomonadota</taxon>
        <taxon>Alphaproteobacteria</taxon>
        <taxon>Hyphomicrobiales</taxon>
        <taxon>Methylobacteriaceae</taxon>
        <taxon>Methylobacterium</taxon>
    </lineage>
</organism>
<dbReference type="RefSeq" id="WP_070999142.1">
    <property type="nucleotide sequence ID" value="NZ_JBEPNV010000001.1"/>
</dbReference>
<gene>
    <name evidence="2" type="ORF">ABIC20_006524</name>
</gene>
<comment type="caution">
    <text evidence="2">The sequence shown here is derived from an EMBL/GenBank/DDBJ whole genome shotgun (WGS) entry which is preliminary data.</text>
</comment>
<reference evidence="2 3" key="1">
    <citation type="submission" date="2024-06" db="EMBL/GenBank/DDBJ databases">
        <title>Genomics of switchgrass bacterial isolates.</title>
        <authorList>
            <person name="Shade A."/>
        </authorList>
    </citation>
    <scope>NUCLEOTIDE SEQUENCE [LARGE SCALE GENOMIC DNA]</scope>
    <source>
        <strain evidence="2 3">PvP084</strain>
    </source>
</reference>
<evidence type="ECO:0000256" key="1">
    <source>
        <dbReference type="SAM" id="MobiDB-lite"/>
    </source>
</evidence>
<evidence type="ECO:0000313" key="2">
    <source>
        <dbReference type="EMBL" id="MET3869215.1"/>
    </source>
</evidence>
<dbReference type="Proteomes" id="UP001549119">
    <property type="component" value="Unassembled WGS sequence"/>
</dbReference>
<name>A0ABV2NRV2_9HYPH</name>
<sequence>MQVPTSAFYKPSNAVDAGTPTSTGSTAAIASEAECAELLAAFILVSDPEDRRRLLELVQKMAERG</sequence>
<dbReference type="EMBL" id="JBEPNW010000002">
    <property type="protein sequence ID" value="MET3869215.1"/>
    <property type="molecule type" value="Genomic_DNA"/>
</dbReference>
<proteinExistence type="predicted"/>
<accession>A0ABV2NRV2</accession>
<protein>
    <submittedName>
        <fullName evidence="2">Uncharacterized protein</fullName>
    </submittedName>
</protein>
<evidence type="ECO:0000313" key="3">
    <source>
        <dbReference type="Proteomes" id="UP001549119"/>
    </source>
</evidence>